<feature type="region of interest" description="Disordered" evidence="1">
    <location>
        <begin position="76"/>
        <end position="97"/>
    </location>
</feature>
<proteinExistence type="predicted"/>
<dbReference type="EMBL" id="FCON02000553">
    <property type="protein sequence ID" value="SAL88901.1"/>
    <property type="molecule type" value="Genomic_DNA"/>
</dbReference>
<accession>A0A158L7A9</accession>
<comment type="caution">
    <text evidence="2">The sequence shown here is derived from an EMBL/GenBank/DDBJ whole genome shotgun (WGS) entry which is preliminary data.</text>
</comment>
<name>A0A158L7A9_9BURK</name>
<feature type="compositionally biased region" description="Basic and acidic residues" evidence="1">
    <location>
        <begin position="80"/>
        <end position="97"/>
    </location>
</feature>
<feature type="region of interest" description="Disordered" evidence="1">
    <location>
        <begin position="1"/>
        <end position="56"/>
    </location>
</feature>
<keyword evidence="3" id="KW-1185">Reference proteome</keyword>
<protein>
    <submittedName>
        <fullName evidence="2">Uncharacterized protein</fullName>
    </submittedName>
</protein>
<dbReference type="AlphaFoldDB" id="A0A158L7A9"/>
<organism evidence="2 3">
    <name type="scientific">Caballeronia choica</name>
    <dbReference type="NCBI Taxonomy" id="326476"/>
    <lineage>
        <taxon>Bacteria</taxon>
        <taxon>Pseudomonadati</taxon>
        <taxon>Pseudomonadota</taxon>
        <taxon>Betaproteobacteria</taxon>
        <taxon>Burkholderiales</taxon>
        <taxon>Burkholderiaceae</taxon>
        <taxon>Caballeronia</taxon>
    </lineage>
</organism>
<reference evidence="2" key="1">
    <citation type="submission" date="2016-01" db="EMBL/GenBank/DDBJ databases">
        <authorList>
            <person name="Peeters C."/>
        </authorList>
    </citation>
    <scope>NUCLEOTIDE SEQUENCE [LARGE SCALE GENOMIC DNA]</scope>
    <source>
        <strain evidence="2">LMG 22940</strain>
    </source>
</reference>
<evidence type="ECO:0000313" key="2">
    <source>
        <dbReference type="EMBL" id="SAL88901.1"/>
    </source>
</evidence>
<dbReference type="Proteomes" id="UP000054770">
    <property type="component" value="Unassembled WGS sequence"/>
</dbReference>
<evidence type="ECO:0000256" key="1">
    <source>
        <dbReference type="SAM" id="MobiDB-lite"/>
    </source>
</evidence>
<evidence type="ECO:0000313" key="3">
    <source>
        <dbReference type="Proteomes" id="UP000054770"/>
    </source>
</evidence>
<gene>
    <name evidence="2" type="ORF">AWB68_08927</name>
</gene>
<sequence>MRRQQSVLPHQPQHAGARDADVAQDTQPRPYLAVPLADKRRGRQISPHGIQKVGVGHPWLRAAPLCHEWHHVTRLARTSGIDRRTRESEHPTDSLQP</sequence>